<proteinExistence type="inferred from homology"/>
<dbReference type="OrthoDB" id="9974421at2759"/>
<dbReference type="GO" id="GO:0004771">
    <property type="term" value="F:sterol ester esterase activity"/>
    <property type="evidence" value="ECO:0000318"/>
    <property type="project" value="GO_Central"/>
</dbReference>
<feature type="active site" description="Charge relay system" evidence="12">
    <location>
        <position position="417"/>
    </location>
</feature>
<evidence type="ECO:0000256" key="13">
    <source>
        <dbReference type="SAM" id="Phobius"/>
    </source>
</evidence>
<evidence type="ECO:0000256" key="9">
    <source>
        <dbReference type="ARBA" id="ARBA00023136"/>
    </source>
</evidence>
<dbReference type="InterPro" id="IPR029058">
    <property type="entry name" value="AB_hydrolase_fold"/>
</dbReference>
<evidence type="ECO:0000256" key="1">
    <source>
        <dbReference type="ARBA" id="ARBA00004606"/>
    </source>
</evidence>
<evidence type="ECO:0000313" key="16">
    <source>
        <dbReference type="Proteomes" id="UP000001744"/>
    </source>
</evidence>
<protein>
    <submittedName>
        <fullName evidence="15">Triglyceride lipase-cholesterol esterase</fullName>
    </submittedName>
</protein>
<evidence type="ECO:0000256" key="3">
    <source>
        <dbReference type="ARBA" id="ARBA00022692"/>
    </source>
</evidence>
<evidence type="ECO:0000256" key="5">
    <source>
        <dbReference type="ARBA" id="ARBA00022963"/>
    </source>
</evidence>
<evidence type="ECO:0000256" key="8">
    <source>
        <dbReference type="ARBA" id="ARBA00023098"/>
    </source>
</evidence>
<dbReference type="RefSeq" id="XP_002171455.1">
    <property type="nucleotide sequence ID" value="XM_002171419.2"/>
</dbReference>
<comment type="function">
    <text evidence="11">Probable lipase.</text>
</comment>
<dbReference type="PIRSF" id="PIRSF000862">
    <property type="entry name" value="Steryl_ester_lip"/>
    <property type="match status" value="1"/>
</dbReference>
<dbReference type="OMA" id="YACEEHT"/>
<comment type="similarity">
    <text evidence="2">Belongs to the AB hydrolase superfamily. Lipase family.</text>
</comment>
<dbReference type="PANTHER" id="PTHR11005">
    <property type="entry name" value="LYSOSOMAL ACID LIPASE-RELATED"/>
    <property type="match status" value="1"/>
</dbReference>
<dbReference type="HOGENOM" id="CLU_010974_5_0_1"/>
<keyword evidence="9 13" id="KW-0472">Membrane</keyword>
<dbReference type="FunFam" id="3.40.50.1820:FF:000095">
    <property type="entry name" value="Triglyceride lipase-cholesterol esterase"/>
    <property type="match status" value="1"/>
</dbReference>
<organism evidence="15 16">
    <name type="scientific">Schizosaccharomyces japonicus (strain yFS275 / FY16936)</name>
    <name type="common">Fission yeast</name>
    <dbReference type="NCBI Taxonomy" id="402676"/>
    <lineage>
        <taxon>Eukaryota</taxon>
        <taxon>Fungi</taxon>
        <taxon>Dikarya</taxon>
        <taxon>Ascomycota</taxon>
        <taxon>Taphrinomycotina</taxon>
        <taxon>Schizosaccharomycetes</taxon>
        <taxon>Schizosaccharomycetales</taxon>
        <taxon>Schizosaccharomycetaceae</taxon>
        <taxon>Schizosaccharomyces</taxon>
    </lineage>
</organism>
<dbReference type="JaponicusDB" id="SJAG_00158"/>
<keyword evidence="4" id="KW-0378">Hydrolase</keyword>
<dbReference type="InterPro" id="IPR006693">
    <property type="entry name" value="AB_hydrolase_lipase"/>
</dbReference>
<keyword evidence="16" id="KW-1185">Reference proteome</keyword>
<evidence type="ECO:0000256" key="2">
    <source>
        <dbReference type="ARBA" id="ARBA00010701"/>
    </source>
</evidence>
<dbReference type="Pfam" id="PF04083">
    <property type="entry name" value="Abhydro_lipase"/>
    <property type="match status" value="1"/>
</dbReference>
<feature type="active site" description="Charge relay system" evidence="12">
    <location>
        <position position="391"/>
    </location>
</feature>
<dbReference type="eggNOG" id="KOG2624">
    <property type="taxonomic scope" value="Eukaryota"/>
</dbReference>
<accession>B6JXL8</accession>
<evidence type="ECO:0000256" key="4">
    <source>
        <dbReference type="ARBA" id="ARBA00022801"/>
    </source>
</evidence>
<gene>
    <name evidence="15" type="ORF">SJAG_00158</name>
</gene>
<keyword evidence="10" id="KW-0325">Glycoprotein</keyword>
<keyword evidence="7 13" id="KW-1133">Transmembrane helix</keyword>
<keyword evidence="5" id="KW-0442">Lipid degradation</keyword>
<dbReference type="GO" id="GO:0016042">
    <property type="term" value="P:lipid catabolic process"/>
    <property type="evidence" value="ECO:0007669"/>
    <property type="project" value="UniProtKB-KW"/>
</dbReference>
<evidence type="ECO:0000259" key="14">
    <source>
        <dbReference type="Pfam" id="PF04083"/>
    </source>
</evidence>
<dbReference type="GO" id="GO:0016125">
    <property type="term" value="P:sterol metabolic process"/>
    <property type="evidence" value="ECO:0000318"/>
    <property type="project" value="GO_Central"/>
</dbReference>
<sequence length="444" mass="51231">MHLPFPVLRRLYLYEYTALVLGFALVVFESFVASLAFVINSLVVKVFPKWSVWNKKTALQAYAVDDIETIDKAFSLHDAKSIREMCEVHGFGVEEHLIRTNDDYILCVHRIYQMTDNALNGPGKPKSRPVVYCHHGLLMNSEVWVCNLDANKCLVFDLVRRGYDVWLGNNRGNKYSRQHLYLRSSDVDFWDFCIDDFAQYDIPDTIHYILNVTEQPSLSYVGFSQGTAQAFASLSIHPLLNEKVNTFIALAPAISPRGLHSSVGDAIVRANPFLLYMFFGHKSFLASAGFWQSILYPPLFDVVLNYCLVHLFDWRCKNMTPLQKLVSYAHLYSYTSVKCLVHWFQIMHSGEFRMYDNDMLIQSTYAPYYKAARFPTKNIRTPIHLLWGDCDSLVDINVMLNVLPEGTQEVRVDSYEHLDMIWSDTVDVDVNPHVFQWLEQAKRG</sequence>
<feature type="domain" description="Partial AB-hydrolase lipase" evidence="14">
    <location>
        <begin position="82"/>
        <end position="148"/>
    </location>
</feature>
<keyword evidence="6" id="KW-0735">Signal-anchor</keyword>
<dbReference type="Gene3D" id="3.40.50.1820">
    <property type="entry name" value="alpha/beta hydrolase"/>
    <property type="match status" value="1"/>
</dbReference>
<keyword evidence="3 13" id="KW-0812">Transmembrane</keyword>
<dbReference type="EMBL" id="KE651166">
    <property type="protein sequence ID" value="EEB05162.1"/>
    <property type="molecule type" value="Genomic_DNA"/>
</dbReference>
<evidence type="ECO:0000256" key="12">
    <source>
        <dbReference type="PIRSR" id="PIRSR000862-1"/>
    </source>
</evidence>
<evidence type="ECO:0000256" key="6">
    <source>
        <dbReference type="ARBA" id="ARBA00022968"/>
    </source>
</evidence>
<dbReference type="ESTHER" id="schjy-b6jxl8">
    <property type="family name" value="Acidic_Lipase"/>
</dbReference>
<feature type="active site" description="Nucleophile" evidence="12">
    <location>
        <position position="224"/>
    </location>
</feature>
<reference evidence="15 16" key="1">
    <citation type="journal article" date="2011" name="Science">
        <title>Comparative functional genomics of the fission yeasts.</title>
        <authorList>
            <person name="Rhind N."/>
            <person name="Chen Z."/>
            <person name="Yassour M."/>
            <person name="Thompson D.A."/>
            <person name="Haas B.J."/>
            <person name="Habib N."/>
            <person name="Wapinski I."/>
            <person name="Roy S."/>
            <person name="Lin M.F."/>
            <person name="Heiman D.I."/>
            <person name="Young S.K."/>
            <person name="Furuya K."/>
            <person name="Guo Y."/>
            <person name="Pidoux A."/>
            <person name="Chen H.M."/>
            <person name="Robbertse B."/>
            <person name="Goldberg J.M."/>
            <person name="Aoki K."/>
            <person name="Bayne E.H."/>
            <person name="Berlin A.M."/>
            <person name="Desjardins C.A."/>
            <person name="Dobbs E."/>
            <person name="Dukaj L."/>
            <person name="Fan L."/>
            <person name="FitzGerald M.G."/>
            <person name="French C."/>
            <person name="Gujja S."/>
            <person name="Hansen K."/>
            <person name="Keifenheim D."/>
            <person name="Levin J.Z."/>
            <person name="Mosher R.A."/>
            <person name="Mueller C.A."/>
            <person name="Pfiffner J."/>
            <person name="Priest M."/>
            <person name="Russ C."/>
            <person name="Smialowska A."/>
            <person name="Swoboda P."/>
            <person name="Sykes S.M."/>
            <person name="Vaughn M."/>
            <person name="Vengrova S."/>
            <person name="Yoder R."/>
            <person name="Zeng Q."/>
            <person name="Allshire R."/>
            <person name="Baulcombe D."/>
            <person name="Birren B.W."/>
            <person name="Brown W."/>
            <person name="Ekwall K."/>
            <person name="Kellis M."/>
            <person name="Leatherwood J."/>
            <person name="Levin H."/>
            <person name="Margalit H."/>
            <person name="Martienssen R."/>
            <person name="Nieduszynski C.A."/>
            <person name="Spatafora J.W."/>
            <person name="Friedman N."/>
            <person name="Dalgaard J.Z."/>
            <person name="Baumann P."/>
            <person name="Niki H."/>
            <person name="Regev A."/>
            <person name="Nusbaum C."/>
        </authorList>
    </citation>
    <scope>NUCLEOTIDE SEQUENCE [LARGE SCALE GENOMIC DNA]</scope>
    <source>
        <strain evidence="16">yFS275 / FY16936</strain>
    </source>
</reference>
<dbReference type="Proteomes" id="UP000001744">
    <property type="component" value="Unassembled WGS sequence"/>
</dbReference>
<keyword evidence="8" id="KW-0443">Lipid metabolism</keyword>
<dbReference type="SUPFAM" id="SSF53474">
    <property type="entry name" value="alpha/beta-Hydrolases"/>
    <property type="match status" value="1"/>
</dbReference>
<name>B6JXL8_SCHJY</name>
<dbReference type="GeneID" id="7049723"/>
<evidence type="ECO:0000256" key="10">
    <source>
        <dbReference type="ARBA" id="ARBA00023180"/>
    </source>
</evidence>
<evidence type="ECO:0000256" key="11">
    <source>
        <dbReference type="ARBA" id="ARBA00024673"/>
    </source>
</evidence>
<dbReference type="AlphaFoldDB" id="B6JXL8"/>
<evidence type="ECO:0000313" key="15">
    <source>
        <dbReference type="EMBL" id="EEB05162.1"/>
    </source>
</evidence>
<evidence type="ECO:0000256" key="7">
    <source>
        <dbReference type="ARBA" id="ARBA00022989"/>
    </source>
</evidence>
<dbReference type="STRING" id="402676.B6JXL8"/>
<dbReference type="VEuPathDB" id="FungiDB:SJAG_00158"/>
<feature type="transmembrane region" description="Helical" evidence="13">
    <location>
        <begin position="12"/>
        <end position="39"/>
    </location>
</feature>
<dbReference type="GO" id="GO:0016020">
    <property type="term" value="C:membrane"/>
    <property type="evidence" value="ECO:0007669"/>
    <property type="project" value="UniProtKB-SubCell"/>
</dbReference>
<comment type="subcellular location">
    <subcellularLocation>
        <location evidence="1">Membrane</location>
        <topology evidence="1">Single-pass type II membrane protein</topology>
    </subcellularLocation>
</comment>
<dbReference type="InterPro" id="IPR025483">
    <property type="entry name" value="Lipase_euk"/>
</dbReference>